<keyword evidence="3" id="KW-0808">Transferase</keyword>
<name>A0A9P6LZJ5_9FUNG</name>
<dbReference type="GO" id="GO:0032889">
    <property type="term" value="P:regulation of vacuole fusion, non-autophagic"/>
    <property type="evidence" value="ECO:0007669"/>
    <property type="project" value="TreeGrafter"/>
</dbReference>
<proteinExistence type="predicted"/>
<dbReference type="EC" id="2.7.11.1" evidence="1"/>
<feature type="non-terminal residue" evidence="11">
    <location>
        <position position="98"/>
    </location>
</feature>
<dbReference type="InterPro" id="IPR017441">
    <property type="entry name" value="Protein_kinase_ATP_BS"/>
</dbReference>
<keyword evidence="4 9" id="KW-0547">Nucleotide-binding</keyword>
<evidence type="ECO:0000256" key="7">
    <source>
        <dbReference type="ARBA" id="ARBA00047899"/>
    </source>
</evidence>
<dbReference type="Gene3D" id="3.30.200.20">
    <property type="entry name" value="Phosphorylase Kinase, domain 1"/>
    <property type="match status" value="1"/>
</dbReference>
<protein>
    <recommendedName>
        <fullName evidence="1">non-specific serine/threonine protein kinase</fullName>
        <ecNumber evidence="1">2.7.11.1</ecNumber>
    </recommendedName>
</protein>
<dbReference type="Pfam" id="PF00069">
    <property type="entry name" value="Pkinase"/>
    <property type="match status" value="1"/>
</dbReference>
<gene>
    <name evidence="11" type="ORF">BGZ65_003593</name>
</gene>
<dbReference type="InterPro" id="IPR052239">
    <property type="entry name" value="Ser/Thr-specific_kinases"/>
</dbReference>
<dbReference type="SUPFAM" id="SSF56112">
    <property type="entry name" value="Protein kinase-like (PK-like)"/>
    <property type="match status" value="1"/>
</dbReference>
<evidence type="ECO:0000256" key="8">
    <source>
        <dbReference type="ARBA" id="ARBA00048679"/>
    </source>
</evidence>
<comment type="catalytic activity">
    <reaction evidence="7">
        <text>L-threonyl-[protein] + ATP = O-phospho-L-threonyl-[protein] + ADP + H(+)</text>
        <dbReference type="Rhea" id="RHEA:46608"/>
        <dbReference type="Rhea" id="RHEA-COMP:11060"/>
        <dbReference type="Rhea" id="RHEA-COMP:11605"/>
        <dbReference type="ChEBI" id="CHEBI:15378"/>
        <dbReference type="ChEBI" id="CHEBI:30013"/>
        <dbReference type="ChEBI" id="CHEBI:30616"/>
        <dbReference type="ChEBI" id="CHEBI:61977"/>
        <dbReference type="ChEBI" id="CHEBI:456216"/>
        <dbReference type="EC" id="2.7.11.1"/>
    </reaction>
</comment>
<dbReference type="Proteomes" id="UP000749646">
    <property type="component" value="Unassembled WGS sequence"/>
</dbReference>
<dbReference type="PROSITE" id="PS00107">
    <property type="entry name" value="PROTEIN_KINASE_ATP"/>
    <property type="match status" value="1"/>
</dbReference>
<dbReference type="PANTHER" id="PTHR45998:SF2">
    <property type="entry name" value="SERINE_THREONINE-PROTEIN KINASE 16"/>
    <property type="match status" value="1"/>
</dbReference>
<dbReference type="GO" id="GO:0006624">
    <property type="term" value="P:vacuolar protein processing"/>
    <property type="evidence" value="ECO:0007669"/>
    <property type="project" value="TreeGrafter"/>
</dbReference>
<dbReference type="GO" id="GO:0005773">
    <property type="term" value="C:vacuole"/>
    <property type="evidence" value="ECO:0007669"/>
    <property type="project" value="GOC"/>
</dbReference>
<comment type="caution">
    <text evidence="11">The sequence shown here is derived from an EMBL/GenBank/DDBJ whole genome shotgun (WGS) entry which is preliminary data.</text>
</comment>
<comment type="catalytic activity">
    <reaction evidence="8">
        <text>L-seryl-[protein] + ATP = O-phospho-L-seryl-[protein] + ADP + H(+)</text>
        <dbReference type="Rhea" id="RHEA:17989"/>
        <dbReference type="Rhea" id="RHEA-COMP:9863"/>
        <dbReference type="Rhea" id="RHEA-COMP:11604"/>
        <dbReference type="ChEBI" id="CHEBI:15378"/>
        <dbReference type="ChEBI" id="CHEBI:29999"/>
        <dbReference type="ChEBI" id="CHEBI:30616"/>
        <dbReference type="ChEBI" id="CHEBI:83421"/>
        <dbReference type="ChEBI" id="CHEBI:456216"/>
        <dbReference type="EC" id="2.7.11.1"/>
    </reaction>
</comment>
<evidence type="ECO:0000256" key="3">
    <source>
        <dbReference type="ARBA" id="ARBA00022679"/>
    </source>
</evidence>
<keyword evidence="2" id="KW-0723">Serine/threonine-protein kinase</keyword>
<evidence type="ECO:0000313" key="12">
    <source>
        <dbReference type="Proteomes" id="UP000749646"/>
    </source>
</evidence>
<feature type="binding site" evidence="9">
    <location>
        <position position="65"/>
    </location>
    <ligand>
        <name>ATP</name>
        <dbReference type="ChEBI" id="CHEBI:30616"/>
    </ligand>
</feature>
<dbReference type="GO" id="GO:0005524">
    <property type="term" value="F:ATP binding"/>
    <property type="evidence" value="ECO:0007669"/>
    <property type="project" value="UniProtKB-UniRule"/>
</dbReference>
<dbReference type="GO" id="GO:0005794">
    <property type="term" value="C:Golgi apparatus"/>
    <property type="evidence" value="ECO:0007669"/>
    <property type="project" value="TreeGrafter"/>
</dbReference>
<evidence type="ECO:0000256" key="5">
    <source>
        <dbReference type="ARBA" id="ARBA00022777"/>
    </source>
</evidence>
<keyword evidence="6 9" id="KW-0067">ATP-binding</keyword>
<evidence type="ECO:0000256" key="4">
    <source>
        <dbReference type="ARBA" id="ARBA00022741"/>
    </source>
</evidence>
<evidence type="ECO:0000256" key="2">
    <source>
        <dbReference type="ARBA" id="ARBA00022527"/>
    </source>
</evidence>
<dbReference type="EMBL" id="JAAAHW010006780">
    <property type="protein sequence ID" value="KAF9955135.1"/>
    <property type="molecule type" value="Genomic_DNA"/>
</dbReference>
<sequence>MNFSPQALLTTIAQAVSQLTSCCLPNPTLYINMRSFKVIKLLGEGGFSFVYLVQDVATGRLYALKKIRCPFGSEGVQDAMKEAEMYRTFHHENLIKVV</sequence>
<evidence type="ECO:0000256" key="6">
    <source>
        <dbReference type="ARBA" id="ARBA00022840"/>
    </source>
</evidence>
<organism evidence="11 12">
    <name type="scientific">Modicella reniformis</name>
    <dbReference type="NCBI Taxonomy" id="1440133"/>
    <lineage>
        <taxon>Eukaryota</taxon>
        <taxon>Fungi</taxon>
        <taxon>Fungi incertae sedis</taxon>
        <taxon>Mucoromycota</taxon>
        <taxon>Mortierellomycotina</taxon>
        <taxon>Mortierellomycetes</taxon>
        <taxon>Mortierellales</taxon>
        <taxon>Mortierellaceae</taxon>
        <taxon>Modicella</taxon>
    </lineage>
</organism>
<dbReference type="PANTHER" id="PTHR45998">
    <property type="entry name" value="SERINE/THREONINE-PROTEIN KINASE 16"/>
    <property type="match status" value="1"/>
</dbReference>
<reference evidence="11" key="1">
    <citation type="journal article" date="2020" name="Fungal Divers.">
        <title>Resolving the Mortierellaceae phylogeny through synthesis of multi-gene phylogenetics and phylogenomics.</title>
        <authorList>
            <person name="Vandepol N."/>
            <person name="Liber J."/>
            <person name="Desiro A."/>
            <person name="Na H."/>
            <person name="Kennedy M."/>
            <person name="Barry K."/>
            <person name="Grigoriev I.V."/>
            <person name="Miller A.N."/>
            <person name="O'Donnell K."/>
            <person name="Stajich J.E."/>
            <person name="Bonito G."/>
        </authorList>
    </citation>
    <scope>NUCLEOTIDE SEQUENCE</scope>
    <source>
        <strain evidence="11">MES-2147</strain>
    </source>
</reference>
<feature type="domain" description="Protein kinase" evidence="10">
    <location>
        <begin position="36"/>
        <end position="98"/>
    </location>
</feature>
<keyword evidence="12" id="KW-1185">Reference proteome</keyword>
<keyword evidence="5" id="KW-0418">Kinase</keyword>
<dbReference type="OrthoDB" id="248923at2759"/>
<accession>A0A9P6LZJ5</accession>
<evidence type="ECO:0000259" key="10">
    <source>
        <dbReference type="PROSITE" id="PS50011"/>
    </source>
</evidence>
<dbReference type="PROSITE" id="PS50011">
    <property type="entry name" value="PROTEIN_KINASE_DOM"/>
    <property type="match status" value="1"/>
</dbReference>
<evidence type="ECO:0000313" key="11">
    <source>
        <dbReference type="EMBL" id="KAF9955135.1"/>
    </source>
</evidence>
<evidence type="ECO:0000256" key="1">
    <source>
        <dbReference type="ARBA" id="ARBA00012513"/>
    </source>
</evidence>
<evidence type="ECO:0000256" key="9">
    <source>
        <dbReference type="PROSITE-ProRule" id="PRU10141"/>
    </source>
</evidence>
<dbReference type="AlphaFoldDB" id="A0A9P6LZJ5"/>
<dbReference type="InterPro" id="IPR000719">
    <property type="entry name" value="Prot_kinase_dom"/>
</dbReference>
<dbReference type="InterPro" id="IPR011009">
    <property type="entry name" value="Kinase-like_dom_sf"/>
</dbReference>
<dbReference type="GO" id="GO:0004674">
    <property type="term" value="F:protein serine/threonine kinase activity"/>
    <property type="evidence" value="ECO:0007669"/>
    <property type="project" value="UniProtKB-KW"/>
</dbReference>